<name>A0A2S1SKH8_9FLAO</name>
<evidence type="ECO:0000313" key="2">
    <source>
        <dbReference type="Proteomes" id="UP000244937"/>
    </source>
</evidence>
<dbReference type="EMBL" id="CP029187">
    <property type="protein sequence ID" value="AWI26847.1"/>
    <property type="molecule type" value="Genomic_DNA"/>
</dbReference>
<reference evidence="1 2" key="1">
    <citation type="submission" date="2018-05" db="EMBL/GenBank/DDBJ databases">
        <title>Genome sequencing of Flavobacterium sp. HYN0049.</title>
        <authorList>
            <person name="Yi H."/>
            <person name="Baek C."/>
        </authorList>
    </citation>
    <scope>NUCLEOTIDE SEQUENCE [LARGE SCALE GENOMIC DNA]</scope>
    <source>
        <strain evidence="1 2">HYN0049</strain>
    </source>
</reference>
<dbReference type="PROSITE" id="PS51257">
    <property type="entry name" value="PROKAR_LIPOPROTEIN"/>
    <property type="match status" value="1"/>
</dbReference>
<dbReference type="Proteomes" id="UP000244937">
    <property type="component" value="Chromosome"/>
</dbReference>
<protein>
    <submittedName>
        <fullName evidence="1">Uncharacterized protein</fullName>
    </submittedName>
</protein>
<proteinExistence type="predicted"/>
<accession>A0A2S1SKH8</accession>
<gene>
    <name evidence="1" type="ORF">HYN49_13580</name>
</gene>
<keyword evidence="2" id="KW-1185">Reference proteome</keyword>
<dbReference type="KEGG" id="fpal:HYN49_13580"/>
<dbReference type="RefSeq" id="WP_108904624.1">
    <property type="nucleotide sequence ID" value="NZ_CP029187.1"/>
</dbReference>
<evidence type="ECO:0000313" key="1">
    <source>
        <dbReference type="EMBL" id="AWI26847.1"/>
    </source>
</evidence>
<dbReference type="AlphaFoldDB" id="A0A2S1SKH8"/>
<sequence length="162" mass="19017">MKIPNVNIFLTFLFIGFHYCFSQSCGIKNLNHSEKIELTNFYESFKASIISSDKSSLSKLIQFPFNCDYCENSRKPYVKVSRKKFDVDYFNIFYDQKLIEALNEGENFENVIVFNEDNSGICHIELRYVSRESSAQSEGQQHFFSIEKIKNKYYITSAWTVP</sequence>
<organism evidence="1 2">
    <name type="scientific">Flavobacterium pallidum</name>
    <dbReference type="NCBI Taxonomy" id="2172098"/>
    <lineage>
        <taxon>Bacteria</taxon>
        <taxon>Pseudomonadati</taxon>
        <taxon>Bacteroidota</taxon>
        <taxon>Flavobacteriia</taxon>
        <taxon>Flavobacteriales</taxon>
        <taxon>Flavobacteriaceae</taxon>
        <taxon>Flavobacterium</taxon>
    </lineage>
</organism>
<dbReference type="OrthoDB" id="1260005at2"/>